<protein>
    <submittedName>
        <fullName evidence="1">Uncharacterized protein</fullName>
    </submittedName>
</protein>
<dbReference type="HOGENOM" id="CLU_3357883_0_0_6"/>
<accession>I3V2I5</accession>
<dbReference type="AlphaFoldDB" id="I3V2I5"/>
<name>I3V2I5_PSEPU</name>
<evidence type="ECO:0000313" key="1">
    <source>
        <dbReference type="EMBL" id="AFK71956.1"/>
    </source>
</evidence>
<organism evidence="1 2">
    <name type="scientific">Pseudomonas putida ND6</name>
    <dbReference type="NCBI Taxonomy" id="231023"/>
    <lineage>
        <taxon>Bacteria</taxon>
        <taxon>Pseudomonadati</taxon>
        <taxon>Pseudomonadota</taxon>
        <taxon>Gammaproteobacteria</taxon>
        <taxon>Pseudomonadales</taxon>
        <taxon>Pseudomonadaceae</taxon>
        <taxon>Pseudomonas</taxon>
    </lineage>
</organism>
<dbReference type="EMBL" id="CP003588">
    <property type="protein sequence ID" value="AFK71956.1"/>
    <property type="molecule type" value="Genomic_DNA"/>
</dbReference>
<reference evidence="1 2" key="1">
    <citation type="journal article" date="2012" name="J. Bacteriol.">
        <title>Complete Genome Sequence of the Naphthalene-Degrading Pseudomonas putida Strain ND6.</title>
        <authorList>
            <person name="Li S."/>
            <person name="Zhao H."/>
            <person name="Li Y."/>
            <person name="Niu S."/>
            <person name="Cai B."/>
        </authorList>
    </citation>
    <scope>NUCLEOTIDE SEQUENCE [LARGE SCALE GENOMIC DNA]</scope>
    <source>
        <strain evidence="1 2">ND6</strain>
    </source>
</reference>
<dbReference type="Proteomes" id="UP000005268">
    <property type="component" value="Chromosome"/>
</dbReference>
<dbReference type="PATRIC" id="fig|231023.4.peg.4588"/>
<dbReference type="KEGG" id="ppi:YSA_09564"/>
<sequence length="36" mass="4164">MVACSYHLRAVDSLDHQQPADEPFIVQLKNLPKDRQ</sequence>
<proteinExistence type="predicted"/>
<gene>
    <name evidence="1" type="ORF">YSA_09564</name>
</gene>
<evidence type="ECO:0000313" key="2">
    <source>
        <dbReference type="Proteomes" id="UP000005268"/>
    </source>
</evidence>